<keyword evidence="4" id="KW-1185">Reference proteome</keyword>
<feature type="domain" description="Peptidase S9 prolyl oligopeptidase catalytic" evidence="2">
    <location>
        <begin position="445"/>
        <end position="652"/>
    </location>
</feature>
<sequence>MKRMFFFCLLVISTTIQSTELPLEYFTKHGDYLDMKLSPDGKHIAARIRAKGRVSFVVLNTETLKTVGGVRPNEGDIIHTVEWINSERLVYQFAEKTTRYDTPIATGELFAVDYNGKRNAMLFGYRAIGTSTGTRINARDETNAAAEVISYLPDDDRWILIAEYPFNIEGNYFYNDKERPPRIVKLNVYNGKKRKAGSVPFKNASLFATDKGDVNFVSYTDENYVTKAAYRENEKEEWQDLSELLGSDMLPQAISNDGSRIYLTGKEGESKLTTMFEFELATKTLKPLFTGLETNIERFVWDDKQQRPVVGISYPNKHQYHYAEGTSKTASLQKSFAASFKGQEVYIQSESRDGNFFLLHVSSEVNPGEYYLFNNKTKGASFLWANRSWLDPRNLASTEHFTFNTADDLKIHAYVTMPTNLEEGSQAPFVTMIHGGPHGFRDYADFDSEVQLLANRGYAVVQVNFRGSGGYGQEFMQAGYLEWGGAMVNDILEGTKVAIEKFSLDSTKGCVYGASYGGYAAMMASIRAPEMFRCVIGYVGVYDLNYMFSESDTAEAFGGKAYLERVVGTDKAVLDANSPVNHADKIKAKVMIIHGEKDARVPVINAEAMVKKLTDAGNKPQYLNFSKSGHGVYDEEGRKTLYQALLDFLETNI</sequence>
<dbReference type="InterPro" id="IPR029058">
    <property type="entry name" value="AB_hydrolase_fold"/>
</dbReference>
<comment type="caution">
    <text evidence="3">The sequence shown here is derived from an EMBL/GenBank/DDBJ whole genome shotgun (WGS) entry which is preliminary data.</text>
</comment>
<dbReference type="PANTHER" id="PTHR42776:SF27">
    <property type="entry name" value="DIPEPTIDYL PEPTIDASE FAMILY MEMBER 6"/>
    <property type="match status" value="1"/>
</dbReference>
<evidence type="ECO:0000259" key="2">
    <source>
        <dbReference type="Pfam" id="PF00326"/>
    </source>
</evidence>
<dbReference type="Gene3D" id="3.40.50.1820">
    <property type="entry name" value="alpha/beta hydrolase"/>
    <property type="match status" value="1"/>
</dbReference>
<dbReference type="PANTHER" id="PTHR42776">
    <property type="entry name" value="SERINE PEPTIDASE S9 FAMILY MEMBER"/>
    <property type="match status" value="1"/>
</dbReference>
<dbReference type="EC" id="3.4.-.-" evidence="3"/>
<dbReference type="SUPFAM" id="SSF82171">
    <property type="entry name" value="DPP6 N-terminal domain-like"/>
    <property type="match status" value="1"/>
</dbReference>
<evidence type="ECO:0000256" key="1">
    <source>
        <dbReference type="ARBA" id="ARBA00022801"/>
    </source>
</evidence>
<dbReference type="Pfam" id="PF00326">
    <property type="entry name" value="Peptidase_S9"/>
    <property type="match status" value="1"/>
</dbReference>
<accession>A0ABU2ZQH0</accession>
<proteinExistence type="predicted"/>
<protein>
    <submittedName>
        <fullName evidence="3">S9 family peptidase</fullName>
        <ecNumber evidence="3">3.4.-.-</ecNumber>
    </submittedName>
</protein>
<dbReference type="RefSeq" id="WP_311368393.1">
    <property type="nucleotide sequence ID" value="NZ_JAVRHX010000002.1"/>
</dbReference>
<dbReference type="Proteomes" id="UP001253545">
    <property type="component" value="Unassembled WGS sequence"/>
</dbReference>
<name>A0ABU2ZQH0_9ALTE</name>
<dbReference type="SUPFAM" id="SSF53474">
    <property type="entry name" value="alpha/beta-Hydrolases"/>
    <property type="match status" value="1"/>
</dbReference>
<evidence type="ECO:0000313" key="4">
    <source>
        <dbReference type="Proteomes" id="UP001253545"/>
    </source>
</evidence>
<organism evidence="3 4">
    <name type="scientific">Glaciecola petra</name>
    <dbReference type="NCBI Taxonomy" id="3075602"/>
    <lineage>
        <taxon>Bacteria</taxon>
        <taxon>Pseudomonadati</taxon>
        <taxon>Pseudomonadota</taxon>
        <taxon>Gammaproteobacteria</taxon>
        <taxon>Alteromonadales</taxon>
        <taxon>Alteromonadaceae</taxon>
        <taxon>Glaciecola</taxon>
    </lineage>
</organism>
<gene>
    <name evidence="3" type="ORF">RM552_08485</name>
</gene>
<dbReference type="GO" id="GO:0016787">
    <property type="term" value="F:hydrolase activity"/>
    <property type="evidence" value="ECO:0007669"/>
    <property type="project" value="UniProtKB-KW"/>
</dbReference>
<keyword evidence="1 3" id="KW-0378">Hydrolase</keyword>
<dbReference type="InterPro" id="IPR001375">
    <property type="entry name" value="Peptidase_S9_cat"/>
</dbReference>
<dbReference type="EMBL" id="JAVRHX010000002">
    <property type="protein sequence ID" value="MDT0594873.1"/>
    <property type="molecule type" value="Genomic_DNA"/>
</dbReference>
<evidence type="ECO:0000313" key="3">
    <source>
        <dbReference type="EMBL" id="MDT0594873.1"/>
    </source>
</evidence>
<reference evidence="3 4" key="1">
    <citation type="submission" date="2023-09" db="EMBL/GenBank/DDBJ databases">
        <authorList>
            <person name="Rey-Velasco X."/>
        </authorList>
    </citation>
    <scope>NUCLEOTIDE SEQUENCE [LARGE SCALE GENOMIC DNA]</scope>
    <source>
        <strain evidence="3 4">P117</strain>
    </source>
</reference>